<protein>
    <recommendedName>
        <fullName evidence="3">Excreted virulence factor EspC, type VII ESX diderm</fullName>
    </recommendedName>
</protein>
<evidence type="ECO:0000313" key="1">
    <source>
        <dbReference type="EMBL" id="SFO10001.1"/>
    </source>
</evidence>
<gene>
    <name evidence="1" type="ORF">SAMN05421854_101616</name>
</gene>
<evidence type="ECO:0000313" key="2">
    <source>
        <dbReference type="Proteomes" id="UP000199137"/>
    </source>
</evidence>
<dbReference type="Proteomes" id="UP000199137">
    <property type="component" value="Unassembled WGS sequence"/>
</dbReference>
<proteinExistence type="predicted"/>
<name>A0A1I5EFZ2_9PSEU</name>
<organism evidence="1 2">
    <name type="scientific">Amycolatopsis rubida</name>
    <dbReference type="NCBI Taxonomy" id="112413"/>
    <lineage>
        <taxon>Bacteria</taxon>
        <taxon>Bacillati</taxon>
        <taxon>Actinomycetota</taxon>
        <taxon>Actinomycetes</taxon>
        <taxon>Pseudonocardiales</taxon>
        <taxon>Pseudonocardiaceae</taxon>
        <taxon>Amycolatopsis</taxon>
    </lineage>
</organism>
<dbReference type="AlphaFoldDB" id="A0A1I5EFZ2"/>
<accession>A0A1I5EFZ2</accession>
<reference evidence="1 2" key="1">
    <citation type="submission" date="2016-10" db="EMBL/GenBank/DDBJ databases">
        <authorList>
            <person name="de Groot N.N."/>
        </authorList>
    </citation>
    <scope>NUCLEOTIDE SEQUENCE [LARGE SCALE GENOMIC DNA]</scope>
    <source>
        <strain evidence="1 2">DSM 44637</strain>
    </source>
</reference>
<sequence>MISKHGLDVLLNDYRTAANLMDKAAATLEYASVSISSAGPEFTRISSKLINDVNDVCAAIGSAYNKLNEVTPDED</sequence>
<evidence type="ECO:0008006" key="3">
    <source>
        <dbReference type="Google" id="ProtNLM"/>
    </source>
</evidence>
<dbReference type="RefSeq" id="WP_093572138.1">
    <property type="nucleotide sequence ID" value="NZ_FOWC01000001.1"/>
</dbReference>
<dbReference type="EMBL" id="FOWC01000001">
    <property type="protein sequence ID" value="SFO10001.1"/>
    <property type="molecule type" value="Genomic_DNA"/>
</dbReference>
<dbReference type="STRING" id="112413.SAMN05421854_101616"/>